<dbReference type="InterPro" id="IPR036404">
    <property type="entry name" value="Jacalin-like_lectin_dom_sf"/>
</dbReference>
<organism evidence="2 3">
    <name type="scientific">Clonostachys solani</name>
    <dbReference type="NCBI Taxonomy" id="160281"/>
    <lineage>
        <taxon>Eukaryota</taxon>
        <taxon>Fungi</taxon>
        <taxon>Dikarya</taxon>
        <taxon>Ascomycota</taxon>
        <taxon>Pezizomycotina</taxon>
        <taxon>Sordariomycetes</taxon>
        <taxon>Hypocreomycetidae</taxon>
        <taxon>Hypocreales</taxon>
        <taxon>Bionectriaceae</taxon>
        <taxon>Clonostachys</taxon>
    </lineage>
</organism>
<dbReference type="PANTHER" id="PTHR21054">
    <property type="entry name" value="ZINC METALLOPROTEINASE-RELATED"/>
    <property type="match status" value="1"/>
</dbReference>
<proteinExistence type="predicted"/>
<evidence type="ECO:0000313" key="3">
    <source>
        <dbReference type="Proteomes" id="UP000775872"/>
    </source>
</evidence>
<dbReference type="InterPro" id="IPR021917">
    <property type="entry name" value="Unchr_Zn-peptidase-like"/>
</dbReference>
<evidence type="ECO:0000256" key="1">
    <source>
        <dbReference type="SAM" id="MobiDB-lite"/>
    </source>
</evidence>
<dbReference type="SUPFAM" id="SSF51101">
    <property type="entry name" value="Mannose-binding lectins"/>
    <property type="match status" value="1"/>
</dbReference>
<comment type="caution">
    <text evidence="2">The sequence shown here is derived from an EMBL/GenBank/DDBJ whole genome shotgun (WGS) entry which is preliminary data.</text>
</comment>
<dbReference type="Pfam" id="PF12044">
    <property type="entry name" value="Metallopep"/>
    <property type="match status" value="1"/>
</dbReference>
<evidence type="ECO:0000313" key="2">
    <source>
        <dbReference type="EMBL" id="CAH0054250.1"/>
    </source>
</evidence>
<dbReference type="Gene3D" id="2.100.10.30">
    <property type="entry name" value="Jacalin-like lectin domain"/>
    <property type="match status" value="1"/>
</dbReference>
<feature type="region of interest" description="Disordered" evidence="1">
    <location>
        <begin position="666"/>
        <end position="718"/>
    </location>
</feature>
<feature type="compositionally biased region" description="Acidic residues" evidence="1">
    <location>
        <begin position="701"/>
        <end position="718"/>
    </location>
</feature>
<keyword evidence="3" id="KW-1185">Reference proteome</keyword>
<gene>
    <name evidence="2" type="ORF">CSOL1703_00015722</name>
</gene>
<sequence>MFKLHNVNDGEDIYQRCLLIAGQCEASNQQDTFVQVNTTNEVGIETFPSHRWPLCGGWFKCLVLLTPGKNILPLTYIPLTNAPPLHLAIMVATDSPLLVDCPPNKFGAISSTHSDLSAMVAKIRMAACMWQALTAEEMRAAGLGRRAFRLEDEWGSNTLSQQFLRNPLSDNATGSTIKVHIIRTEKTVAELRDANIAQQNEKGRDRDALHRIFSDALKAHGAPFQSHSRPVVAGLILDSAFDQQKNMILGHAALGAHNPDGLSLGIFGSHLAYSWPRFLEEVPACLLDTTLPGDTVGNDNGECATNWEACAVGQGAFLHEVGHAFSAPHTTGIMARGYSRDWTKCFLSTIAYSGHLKRQDEIPITNETNHQCHWDFEDMLRFYNLPHFQLPSDTPRRSASPTTIVDDDTDTIRLIVRCEAGIAAAKLNGEDVETAPISNPTKELALDVNELEARFDKKKPLELRILSLNGKHTNFSVWSLLSSRTYIPIPGTGIRLLKKGVSQPETHGSDWRWVVMLKKRNQQGTLSRAYKIDVRVGCALDGAEVYFDDGTKIPCGPRGRHGADPEMGGHQARKIKIPRNEEVAKVLVAHHGGSSLSGLRMVLSNGKAIGALNKSRSTITPLVPDDGQKIVGFYGKSGEYGLCSEFGIITAPRDVEIPDSVYDLPELQNLPKDGNQGGHRNKKRKVGRSNYESGTEGDGYTSEDGDEGYDCESDADEF</sequence>
<reference evidence="2" key="1">
    <citation type="submission" date="2021-10" db="EMBL/GenBank/DDBJ databases">
        <authorList>
            <person name="Piombo E."/>
        </authorList>
    </citation>
    <scope>NUCLEOTIDE SEQUENCE</scope>
</reference>
<evidence type="ECO:0008006" key="4">
    <source>
        <dbReference type="Google" id="ProtNLM"/>
    </source>
</evidence>
<dbReference type="GO" id="GO:0005737">
    <property type="term" value="C:cytoplasm"/>
    <property type="evidence" value="ECO:0007669"/>
    <property type="project" value="TreeGrafter"/>
</dbReference>
<name>A0A9P0ENT0_9HYPO</name>
<dbReference type="EMBL" id="CABFOC020000048">
    <property type="protein sequence ID" value="CAH0054250.1"/>
    <property type="molecule type" value="Genomic_DNA"/>
</dbReference>
<dbReference type="AlphaFoldDB" id="A0A9P0ENT0"/>
<protein>
    <recommendedName>
        <fullName evidence="4">Zinc metalloproteinase</fullName>
    </recommendedName>
</protein>
<accession>A0A9P0ENT0</accession>
<dbReference type="OrthoDB" id="74460at2759"/>
<dbReference type="InterPro" id="IPR053002">
    <property type="entry name" value="Metalloproteinase_M10B"/>
</dbReference>
<dbReference type="Proteomes" id="UP000775872">
    <property type="component" value="Unassembled WGS sequence"/>
</dbReference>
<dbReference type="PANTHER" id="PTHR21054:SF2">
    <property type="entry name" value="MIP04191P"/>
    <property type="match status" value="1"/>
</dbReference>